<gene>
    <name evidence="8" type="primary">PARPA_03681.1 scaffold 9273</name>
</gene>
<evidence type="ECO:0000256" key="1">
    <source>
        <dbReference type="ARBA" id="ARBA00004173"/>
    </source>
</evidence>
<evidence type="ECO:0000256" key="3">
    <source>
        <dbReference type="ARBA" id="ARBA00022946"/>
    </source>
</evidence>
<evidence type="ECO:0000256" key="4">
    <source>
        <dbReference type="ARBA" id="ARBA00022980"/>
    </source>
</evidence>
<evidence type="ECO:0000313" key="9">
    <source>
        <dbReference type="Proteomes" id="UP000054107"/>
    </source>
</evidence>
<comment type="similarity">
    <text evidence="2">Belongs to the bacterial ribosomal protein bL32 family.</text>
</comment>
<dbReference type="Proteomes" id="UP000054107">
    <property type="component" value="Unassembled WGS sequence"/>
</dbReference>
<name>A0A0B7MY62_9FUNG</name>
<evidence type="ECO:0000256" key="6">
    <source>
        <dbReference type="ARBA" id="ARBA00023274"/>
    </source>
</evidence>
<proteinExistence type="inferred from homology"/>
<dbReference type="SUPFAM" id="SSF57829">
    <property type="entry name" value="Zn-binding ribosomal proteins"/>
    <property type="match status" value="1"/>
</dbReference>
<evidence type="ECO:0000256" key="2">
    <source>
        <dbReference type="ARBA" id="ARBA00008560"/>
    </source>
</evidence>
<dbReference type="InterPro" id="IPR011332">
    <property type="entry name" value="Ribosomal_zn-bd"/>
</dbReference>
<dbReference type="InterPro" id="IPR051991">
    <property type="entry name" value="Mitoribosomal_protein_bL32"/>
</dbReference>
<evidence type="ECO:0000313" key="8">
    <source>
        <dbReference type="EMBL" id="CEP10062.1"/>
    </source>
</evidence>
<keyword evidence="6" id="KW-0687">Ribonucleoprotein</keyword>
<keyword evidence="9" id="KW-1185">Reference proteome</keyword>
<reference evidence="8 9" key="1">
    <citation type="submission" date="2014-09" db="EMBL/GenBank/DDBJ databases">
        <authorList>
            <person name="Ellenberger Sabrina"/>
        </authorList>
    </citation>
    <scope>NUCLEOTIDE SEQUENCE [LARGE SCALE GENOMIC DNA]</scope>
    <source>
        <strain evidence="8 9">CBS 412.66</strain>
    </source>
</reference>
<dbReference type="NCBIfam" id="TIGR01031">
    <property type="entry name" value="rpmF_bact"/>
    <property type="match status" value="1"/>
</dbReference>
<dbReference type="HAMAP" id="MF_00340">
    <property type="entry name" value="Ribosomal_bL32"/>
    <property type="match status" value="1"/>
</dbReference>
<dbReference type="InterPro" id="IPR002677">
    <property type="entry name" value="Ribosomal_bL32"/>
</dbReference>
<dbReference type="GO" id="GO:0003735">
    <property type="term" value="F:structural constituent of ribosome"/>
    <property type="evidence" value="ECO:0007669"/>
    <property type="project" value="InterPro"/>
</dbReference>
<dbReference type="STRING" id="35722.A0A0B7MY62"/>
<keyword evidence="5" id="KW-0496">Mitochondrion</keyword>
<evidence type="ECO:0000256" key="5">
    <source>
        <dbReference type="ARBA" id="ARBA00023128"/>
    </source>
</evidence>
<dbReference type="OrthoDB" id="2014905at2759"/>
<keyword evidence="4" id="KW-0689">Ribosomal protein</keyword>
<dbReference type="GO" id="GO:0005762">
    <property type="term" value="C:mitochondrial large ribosomal subunit"/>
    <property type="evidence" value="ECO:0007669"/>
    <property type="project" value="TreeGrafter"/>
</dbReference>
<dbReference type="GO" id="GO:0006412">
    <property type="term" value="P:translation"/>
    <property type="evidence" value="ECO:0007669"/>
    <property type="project" value="InterPro"/>
</dbReference>
<organism evidence="8 9">
    <name type="scientific">Parasitella parasitica</name>
    <dbReference type="NCBI Taxonomy" id="35722"/>
    <lineage>
        <taxon>Eukaryota</taxon>
        <taxon>Fungi</taxon>
        <taxon>Fungi incertae sedis</taxon>
        <taxon>Mucoromycota</taxon>
        <taxon>Mucoromycotina</taxon>
        <taxon>Mucoromycetes</taxon>
        <taxon>Mucorales</taxon>
        <taxon>Mucorineae</taxon>
        <taxon>Mucoraceae</taxon>
        <taxon>Parasitella</taxon>
    </lineage>
</organism>
<evidence type="ECO:0000256" key="7">
    <source>
        <dbReference type="ARBA" id="ARBA00039935"/>
    </source>
</evidence>
<protein>
    <recommendedName>
        <fullName evidence="7">Large ribosomal subunit protein bL32m</fullName>
    </recommendedName>
</protein>
<comment type="subcellular location">
    <subcellularLocation>
        <location evidence="1">Mitochondrion</location>
    </subcellularLocation>
</comment>
<dbReference type="Pfam" id="PF01783">
    <property type="entry name" value="Ribosomal_L32p"/>
    <property type="match status" value="1"/>
</dbReference>
<sequence length="125" mass="13918">MSLRLLATKAALQQNQHTIKVQISRFGSLSLANVFMNNTNPLASESVTRNTFQIPTWLEPILWAAPKKKTSHSKKRMRASNKGLQLKENVTTCPACGSNKLLHHLCGNCYSDIKKKAKIETAIDV</sequence>
<dbReference type="AlphaFoldDB" id="A0A0B7MY62"/>
<keyword evidence="3" id="KW-0809">Transit peptide</keyword>
<dbReference type="PANTHER" id="PTHR21026:SF2">
    <property type="entry name" value="LARGE RIBOSOMAL SUBUNIT PROTEIN BL32M"/>
    <property type="match status" value="1"/>
</dbReference>
<dbReference type="PANTHER" id="PTHR21026">
    <property type="entry name" value="39S RIBOSOMAL PROTEIN L32, MITOCHONDRIAL"/>
    <property type="match status" value="1"/>
</dbReference>
<dbReference type="EMBL" id="LN723094">
    <property type="protein sequence ID" value="CEP10062.1"/>
    <property type="molecule type" value="Genomic_DNA"/>
</dbReference>
<accession>A0A0B7MY62</accession>